<organism evidence="2 3">
    <name type="scientific">Gelidibacter algens</name>
    <dbReference type="NCBI Taxonomy" id="49280"/>
    <lineage>
        <taxon>Bacteria</taxon>
        <taxon>Pseudomonadati</taxon>
        <taxon>Bacteroidota</taxon>
        <taxon>Flavobacteriia</taxon>
        <taxon>Flavobacteriales</taxon>
        <taxon>Flavobacteriaceae</taxon>
        <taxon>Gelidibacter</taxon>
    </lineage>
</organism>
<dbReference type="Proteomes" id="UP000248987">
    <property type="component" value="Unassembled WGS sequence"/>
</dbReference>
<dbReference type="Pfam" id="PF08818">
    <property type="entry name" value="DUF1801"/>
    <property type="match status" value="1"/>
</dbReference>
<sequence length="126" mass="14581">MENNEEFEQTIQTFSDGIKEIARQTRKLIYKVLPEVVEVVWIRQKNTGFGTGPKKKTEHFCWVMPATNHVNLGFNYGAELPDPKNLLEGTGKLFRHYKVKSVKELSNPDLIKLLKYSTTYRVPPIN</sequence>
<dbReference type="RefSeq" id="WP_111626069.1">
    <property type="nucleotide sequence ID" value="NZ_QLLQ01000034.1"/>
</dbReference>
<comment type="caution">
    <text evidence="2">The sequence shown here is derived from an EMBL/GenBank/DDBJ whole genome shotgun (WGS) entry which is preliminary data.</text>
</comment>
<accession>A0A327RM34</accession>
<feature type="domain" description="YdhG-like" evidence="1">
    <location>
        <begin position="19"/>
        <end position="115"/>
    </location>
</feature>
<evidence type="ECO:0000313" key="2">
    <source>
        <dbReference type="EMBL" id="RAJ17541.1"/>
    </source>
</evidence>
<evidence type="ECO:0000313" key="3">
    <source>
        <dbReference type="Proteomes" id="UP000248987"/>
    </source>
</evidence>
<dbReference type="EMBL" id="QLLQ01000034">
    <property type="protein sequence ID" value="RAJ17541.1"/>
    <property type="molecule type" value="Genomic_DNA"/>
</dbReference>
<reference evidence="2 3" key="1">
    <citation type="submission" date="2018-06" db="EMBL/GenBank/DDBJ databases">
        <title>Genomic Encyclopedia of Archaeal and Bacterial Type Strains, Phase II (KMG-II): from individual species to whole genera.</title>
        <authorList>
            <person name="Goeker M."/>
        </authorList>
    </citation>
    <scope>NUCLEOTIDE SEQUENCE [LARGE SCALE GENOMIC DNA]</scope>
    <source>
        <strain evidence="2 3">DSM 12408</strain>
    </source>
</reference>
<proteinExistence type="predicted"/>
<keyword evidence="3" id="KW-1185">Reference proteome</keyword>
<name>A0A327RM34_9FLAO</name>
<dbReference type="AlphaFoldDB" id="A0A327RM34"/>
<protein>
    <submittedName>
        <fullName evidence="2">Uncharacterized protein DUF1801</fullName>
    </submittedName>
</protein>
<dbReference type="InterPro" id="IPR014922">
    <property type="entry name" value="YdhG-like"/>
</dbReference>
<evidence type="ECO:0000259" key="1">
    <source>
        <dbReference type="Pfam" id="PF08818"/>
    </source>
</evidence>
<gene>
    <name evidence="2" type="ORF">LX77_03867</name>
</gene>
<dbReference type="SUPFAM" id="SSF159888">
    <property type="entry name" value="YdhG-like"/>
    <property type="match status" value="1"/>
</dbReference>